<gene>
    <name evidence="4" type="ORF">MGAL_10B072779</name>
</gene>
<organism evidence="4 5">
    <name type="scientific">Mytilus galloprovincialis</name>
    <name type="common">Mediterranean mussel</name>
    <dbReference type="NCBI Taxonomy" id="29158"/>
    <lineage>
        <taxon>Eukaryota</taxon>
        <taxon>Metazoa</taxon>
        <taxon>Spiralia</taxon>
        <taxon>Lophotrochozoa</taxon>
        <taxon>Mollusca</taxon>
        <taxon>Bivalvia</taxon>
        <taxon>Autobranchia</taxon>
        <taxon>Pteriomorphia</taxon>
        <taxon>Mytilida</taxon>
        <taxon>Mytiloidea</taxon>
        <taxon>Mytilidae</taxon>
        <taxon>Mytilinae</taxon>
        <taxon>Mytilus</taxon>
    </lineage>
</organism>
<comment type="caution">
    <text evidence="4">The sequence shown here is derived from an EMBL/GenBank/DDBJ whole genome shotgun (WGS) entry which is preliminary data.</text>
</comment>
<dbReference type="InterPro" id="IPR046365">
    <property type="entry name" value="FAM124_dom"/>
</dbReference>
<feature type="region of interest" description="Disordered" evidence="2">
    <location>
        <begin position="331"/>
        <end position="377"/>
    </location>
</feature>
<evidence type="ECO:0000256" key="2">
    <source>
        <dbReference type="SAM" id="MobiDB-lite"/>
    </source>
</evidence>
<protein>
    <recommendedName>
        <fullName evidence="3">FAM124 domain-containing protein</fullName>
    </recommendedName>
</protein>
<dbReference type="OrthoDB" id="10023686at2759"/>
<dbReference type="PANTHER" id="PTHR14715:SF6">
    <property type="entry name" value="FAM124 DOMAIN-CONTAINING PROTEIN"/>
    <property type="match status" value="1"/>
</dbReference>
<feature type="domain" description="FAM124" evidence="3">
    <location>
        <begin position="82"/>
        <end position="319"/>
    </location>
</feature>
<evidence type="ECO:0000256" key="1">
    <source>
        <dbReference type="ARBA" id="ARBA00006440"/>
    </source>
</evidence>
<feature type="region of interest" description="Disordered" evidence="2">
    <location>
        <begin position="32"/>
        <end position="69"/>
    </location>
</feature>
<evidence type="ECO:0000313" key="4">
    <source>
        <dbReference type="EMBL" id="VDI75487.1"/>
    </source>
</evidence>
<feature type="compositionally biased region" description="Polar residues" evidence="2">
    <location>
        <begin position="60"/>
        <end position="69"/>
    </location>
</feature>
<evidence type="ECO:0000259" key="3">
    <source>
        <dbReference type="Pfam" id="PF15067"/>
    </source>
</evidence>
<accession>A0A8B6H7J3</accession>
<dbReference type="Proteomes" id="UP000596742">
    <property type="component" value="Unassembled WGS sequence"/>
</dbReference>
<dbReference type="EMBL" id="UYJE01009663">
    <property type="protein sequence ID" value="VDI75487.1"/>
    <property type="molecule type" value="Genomic_DNA"/>
</dbReference>
<evidence type="ECO:0000313" key="5">
    <source>
        <dbReference type="Proteomes" id="UP000596742"/>
    </source>
</evidence>
<proteinExistence type="inferred from homology"/>
<feature type="compositionally biased region" description="Basic and acidic residues" evidence="2">
    <location>
        <begin position="353"/>
        <end position="370"/>
    </location>
</feature>
<dbReference type="InterPro" id="IPR029380">
    <property type="entry name" value="FAM124"/>
</dbReference>
<name>A0A8B6H7J3_MYTGA</name>
<keyword evidence="5" id="KW-1185">Reference proteome</keyword>
<dbReference type="Pfam" id="PF15067">
    <property type="entry name" value="FAM124"/>
    <property type="match status" value="1"/>
</dbReference>
<feature type="compositionally biased region" description="Low complexity" evidence="2">
    <location>
        <begin position="32"/>
        <end position="54"/>
    </location>
</feature>
<feature type="compositionally biased region" description="Basic and acidic residues" evidence="2">
    <location>
        <begin position="331"/>
        <end position="346"/>
    </location>
</feature>
<comment type="similarity">
    <text evidence="1">Belongs to the FAM124 family.</text>
</comment>
<dbReference type="PANTHER" id="PTHR14715">
    <property type="entry name" value="FAM124 DOMAIN-CONTAINING PROTEIN-RELATED"/>
    <property type="match status" value="1"/>
</dbReference>
<dbReference type="AlphaFoldDB" id="A0A8B6H7J3"/>
<sequence>MEEYVKRNYEKRKSGTAHSKFPVWDYRSRRGSLSASASNSSNDGSSISSISSMRSETEAESVSLSGTSDTDSMMLSDPYRLTIHCLTDSHEIYPMMDIYQPVIDWIDPDLHVVKVAEMTDTNGNTENHLDVYTSHIPSISIMVFLHEEGMLGCERIQGAKRHFERSPWKFHHSEQVARGRVNPYPYNSQDFYYTSDDLPLWAVRQVHYGKEHIRMVVFTSEDNWNDMVRFYKLIIGSEPDLHRNDFCLFTVHTHIHYDIQFALKKLGGETKPRPPYCVKLQFRVPEVGHIVPLFPNVCKPLSDTRWETMDHDGNTIILEVTGCPTPVLEKSLDINRKRSDSSDNSRKSSNSDNSRKSSNSDKSDTSDKTVHLSGFYV</sequence>
<reference evidence="4" key="1">
    <citation type="submission" date="2018-11" db="EMBL/GenBank/DDBJ databases">
        <authorList>
            <person name="Alioto T."/>
            <person name="Alioto T."/>
        </authorList>
    </citation>
    <scope>NUCLEOTIDE SEQUENCE</scope>
</reference>